<sequence length="60" mass="6545">MPYLLNKGSNAPYRNSSGDASNTAIIPTTKSKGLESIRSYQTGNSAHVFLSRFMGHPLFL</sequence>
<reference evidence="2 3" key="2">
    <citation type="submission" date="2018-09" db="EMBL/GenBank/DDBJ databases">
        <title>Genome of Sphaerochaeta halotolerans strain 4-11.</title>
        <authorList>
            <person name="Nazina T.N."/>
            <person name="Sokolova D.S."/>
        </authorList>
    </citation>
    <scope>NUCLEOTIDE SEQUENCE [LARGE SCALE GENOMIC DNA]</scope>
    <source>
        <strain evidence="2 3">4-11</strain>
    </source>
</reference>
<keyword evidence="3" id="KW-1185">Reference proteome</keyword>
<protein>
    <submittedName>
        <fullName evidence="2">Uncharacterized protein</fullName>
    </submittedName>
</protein>
<evidence type="ECO:0000256" key="1">
    <source>
        <dbReference type="SAM" id="MobiDB-lite"/>
    </source>
</evidence>
<evidence type="ECO:0000313" key="3">
    <source>
        <dbReference type="Proteomes" id="UP000264002"/>
    </source>
</evidence>
<reference evidence="3" key="1">
    <citation type="submission" date="2018-08" db="EMBL/GenBank/DDBJ databases">
        <authorList>
            <person name="Grouzdev D.S."/>
            <person name="Krutkina M.S."/>
        </authorList>
    </citation>
    <scope>NUCLEOTIDE SEQUENCE [LARGE SCALE GENOMIC DNA]</scope>
    <source>
        <strain evidence="3">4-11</strain>
    </source>
</reference>
<dbReference type="EMBL" id="QUWK01000003">
    <property type="protein sequence ID" value="RFU95623.1"/>
    <property type="molecule type" value="Genomic_DNA"/>
</dbReference>
<feature type="compositionally biased region" description="Polar residues" evidence="1">
    <location>
        <begin position="7"/>
        <end position="24"/>
    </location>
</feature>
<evidence type="ECO:0000313" key="2">
    <source>
        <dbReference type="EMBL" id="RFU95623.1"/>
    </source>
</evidence>
<organism evidence="2 3">
    <name type="scientific">Sphaerochaeta halotolerans</name>
    <dbReference type="NCBI Taxonomy" id="2293840"/>
    <lineage>
        <taxon>Bacteria</taxon>
        <taxon>Pseudomonadati</taxon>
        <taxon>Spirochaetota</taxon>
        <taxon>Spirochaetia</taxon>
        <taxon>Spirochaetales</taxon>
        <taxon>Sphaerochaetaceae</taxon>
        <taxon>Sphaerochaeta</taxon>
    </lineage>
</organism>
<gene>
    <name evidence="2" type="ORF">DYP60_03880</name>
</gene>
<dbReference type="Proteomes" id="UP000264002">
    <property type="component" value="Unassembled WGS sequence"/>
</dbReference>
<feature type="region of interest" description="Disordered" evidence="1">
    <location>
        <begin position="1"/>
        <end position="24"/>
    </location>
</feature>
<dbReference type="AlphaFoldDB" id="A0A372MJK2"/>
<proteinExistence type="predicted"/>
<accession>A0A372MJK2</accession>
<name>A0A372MJK2_9SPIR</name>
<comment type="caution">
    <text evidence="2">The sequence shown here is derived from an EMBL/GenBank/DDBJ whole genome shotgun (WGS) entry which is preliminary data.</text>
</comment>